<dbReference type="SUPFAM" id="SSF56935">
    <property type="entry name" value="Porins"/>
    <property type="match status" value="1"/>
</dbReference>
<dbReference type="EMBL" id="CP102480">
    <property type="protein sequence ID" value="UUX51078.1"/>
    <property type="molecule type" value="Genomic_DNA"/>
</dbReference>
<dbReference type="KEGG" id="naci:NUH88_05165"/>
<keyword evidence="2 9" id="KW-0813">Transport</keyword>
<evidence type="ECO:0000256" key="11">
    <source>
        <dbReference type="RuleBase" id="RU003357"/>
    </source>
</evidence>
<comment type="subcellular location">
    <subcellularLocation>
        <location evidence="1 9">Cell outer membrane</location>
        <topology evidence="1 9">Multi-pass membrane protein</topology>
    </subcellularLocation>
</comment>
<evidence type="ECO:0000313" key="16">
    <source>
        <dbReference type="EMBL" id="UUX51078.1"/>
    </source>
</evidence>
<dbReference type="InterPro" id="IPR010917">
    <property type="entry name" value="TonB_rcpt_CS"/>
</dbReference>
<feature type="domain" description="TonB-dependent receptor-like beta-barrel" evidence="14">
    <location>
        <begin position="244"/>
        <end position="654"/>
    </location>
</feature>
<dbReference type="Gene3D" id="2.170.130.10">
    <property type="entry name" value="TonB-dependent receptor, plug domain"/>
    <property type="match status" value="1"/>
</dbReference>
<keyword evidence="8 9" id="KW-0998">Cell outer membrane</keyword>
<proteinExistence type="inferred from homology"/>
<evidence type="ECO:0000256" key="9">
    <source>
        <dbReference type="PROSITE-ProRule" id="PRU01360"/>
    </source>
</evidence>
<evidence type="ECO:0000256" key="12">
    <source>
        <dbReference type="SAM" id="MobiDB-lite"/>
    </source>
</evidence>
<feature type="short sequence motif" description="TonB C-terminal box" evidence="10">
    <location>
        <begin position="678"/>
        <end position="695"/>
    </location>
</feature>
<dbReference type="PANTHER" id="PTHR30069">
    <property type="entry name" value="TONB-DEPENDENT OUTER MEMBRANE RECEPTOR"/>
    <property type="match status" value="1"/>
</dbReference>
<accession>A0A9J7AVD5</accession>
<evidence type="ECO:0000256" key="5">
    <source>
        <dbReference type="ARBA" id="ARBA00022729"/>
    </source>
</evidence>
<evidence type="ECO:0000256" key="7">
    <source>
        <dbReference type="ARBA" id="ARBA00023136"/>
    </source>
</evidence>
<keyword evidence="6 11" id="KW-0798">TonB box</keyword>
<dbReference type="PROSITE" id="PS01156">
    <property type="entry name" value="TONB_DEPENDENT_REC_2"/>
    <property type="match status" value="1"/>
</dbReference>
<protein>
    <submittedName>
        <fullName evidence="16">TonB-dependent receptor</fullName>
    </submittedName>
</protein>
<dbReference type="Proteomes" id="UP001060336">
    <property type="component" value="Chromosome"/>
</dbReference>
<feature type="signal peptide" evidence="13">
    <location>
        <begin position="1"/>
        <end position="22"/>
    </location>
</feature>
<evidence type="ECO:0000259" key="14">
    <source>
        <dbReference type="Pfam" id="PF00593"/>
    </source>
</evidence>
<feature type="region of interest" description="Disordered" evidence="12">
    <location>
        <begin position="211"/>
        <end position="231"/>
    </location>
</feature>
<comment type="similarity">
    <text evidence="9 11">Belongs to the TonB-dependent receptor family.</text>
</comment>
<evidence type="ECO:0000256" key="3">
    <source>
        <dbReference type="ARBA" id="ARBA00022452"/>
    </source>
</evidence>
<reference evidence="16" key="1">
    <citation type="submission" date="2022-08" db="EMBL/GenBank/DDBJ databases">
        <title>Nisaea acidiphila sp. nov., isolated from a marine algal debris and emended description of the genus Nisaea Urios et al. 2008.</title>
        <authorList>
            <person name="Kwon K."/>
        </authorList>
    </citation>
    <scope>NUCLEOTIDE SEQUENCE</scope>
    <source>
        <strain evidence="16">MEBiC11861</strain>
    </source>
</reference>
<evidence type="ECO:0000313" key="17">
    <source>
        <dbReference type="Proteomes" id="UP001060336"/>
    </source>
</evidence>
<keyword evidence="3 9" id="KW-1134">Transmembrane beta strand</keyword>
<keyword evidence="17" id="KW-1185">Reference proteome</keyword>
<feature type="domain" description="TonB-dependent receptor plug" evidence="15">
    <location>
        <begin position="46"/>
        <end position="149"/>
    </location>
</feature>
<dbReference type="CDD" id="cd01347">
    <property type="entry name" value="ligand_gated_channel"/>
    <property type="match status" value="1"/>
</dbReference>
<keyword evidence="4 9" id="KW-0812">Transmembrane</keyword>
<dbReference type="RefSeq" id="WP_257770364.1">
    <property type="nucleotide sequence ID" value="NZ_CP102480.1"/>
</dbReference>
<dbReference type="InterPro" id="IPR000531">
    <property type="entry name" value="Beta-barrel_TonB"/>
</dbReference>
<feature type="chain" id="PRO_5039890357" evidence="13">
    <location>
        <begin position="23"/>
        <end position="695"/>
    </location>
</feature>
<sequence length="695" mass="76074">MKRLFLTALTASTALTAVAAQAQDSTDPVALDQITVTSVTRTETPVEESTVSVTVVTREEIEQQSTVNTPVGEILGKTVPGFGQPTQNLTEYGQTLRGRNFLTLIDGVPQTNTLNNNYRALNSISSSAVEQIEVVRGATAAYGFGAPGGLVNIITKRPEDGEINYDASAGFRFQPEDVGDSASYNANVGASGRTGHIDYLVNGNFDRAGSSFTADGERRPPDSYGTQGGTDDVDSYNFLGKVGFEREDHRLQLSANYYDYTQDSDWAGVVGGGSIANNTSATPSRGNLNTKKPGIENLTLNATYSNIDVLGSAVSLQGYFNNNTTTFTRTEFLNFVYNQYETESEKYGTRLTIDTPLPVDALPVNLIWGMDYIHDKTVVNDIDAPSTVPDYTMNGYAPFAQLQADLTPELKVTGGVRYEFIDVDIPTHVNELGTTVNGGTVDYREPLFNISASYQLLEGLGVFGGYSEGFQLGDLGRYLYDSGFTDVSQLSSEGQKTESYELGFRIEHGGLLLEPTVFYNESNNGVTYDENLNIQLAPEKVYGVEVNAAYALHEKVDIGGTFTWLEGRYDANGDGDYDTDLGSDRIAPHKITTFIEARPWDIASFRLQSLYSGYRNPDSNQFSGLQTIEDYFIVDLLSRFQVGPGVLSFGVENLFDESYVPVLQQSYSVQSYAYDDYYYVKGPGRTVSLAYSVKF</sequence>
<dbReference type="GO" id="GO:0015344">
    <property type="term" value="F:siderophore uptake transmembrane transporter activity"/>
    <property type="evidence" value="ECO:0007669"/>
    <property type="project" value="TreeGrafter"/>
</dbReference>
<name>A0A9J7AVD5_9PROT</name>
<keyword evidence="5 13" id="KW-0732">Signal</keyword>
<evidence type="ECO:0000256" key="10">
    <source>
        <dbReference type="PROSITE-ProRule" id="PRU10144"/>
    </source>
</evidence>
<evidence type="ECO:0000256" key="1">
    <source>
        <dbReference type="ARBA" id="ARBA00004571"/>
    </source>
</evidence>
<evidence type="ECO:0000256" key="6">
    <source>
        <dbReference type="ARBA" id="ARBA00023077"/>
    </source>
</evidence>
<dbReference type="Pfam" id="PF07715">
    <property type="entry name" value="Plug"/>
    <property type="match status" value="1"/>
</dbReference>
<dbReference type="InterPro" id="IPR012910">
    <property type="entry name" value="Plug_dom"/>
</dbReference>
<dbReference type="InterPro" id="IPR036942">
    <property type="entry name" value="Beta-barrel_TonB_sf"/>
</dbReference>
<dbReference type="Pfam" id="PF00593">
    <property type="entry name" value="TonB_dep_Rec_b-barrel"/>
    <property type="match status" value="1"/>
</dbReference>
<dbReference type="AlphaFoldDB" id="A0A9J7AVD5"/>
<dbReference type="GO" id="GO:0044718">
    <property type="term" value="P:siderophore transmembrane transport"/>
    <property type="evidence" value="ECO:0007669"/>
    <property type="project" value="TreeGrafter"/>
</dbReference>
<dbReference type="InterPro" id="IPR039426">
    <property type="entry name" value="TonB-dep_rcpt-like"/>
</dbReference>
<dbReference type="GO" id="GO:0009279">
    <property type="term" value="C:cell outer membrane"/>
    <property type="evidence" value="ECO:0007669"/>
    <property type="project" value="UniProtKB-SubCell"/>
</dbReference>
<evidence type="ECO:0000256" key="8">
    <source>
        <dbReference type="ARBA" id="ARBA00023237"/>
    </source>
</evidence>
<keyword evidence="16" id="KW-0675">Receptor</keyword>
<evidence type="ECO:0000256" key="4">
    <source>
        <dbReference type="ARBA" id="ARBA00022692"/>
    </source>
</evidence>
<dbReference type="InterPro" id="IPR037066">
    <property type="entry name" value="Plug_dom_sf"/>
</dbReference>
<dbReference type="PANTHER" id="PTHR30069:SF42">
    <property type="entry name" value="FERRIC AEROBACTIN RECEPTOR"/>
    <property type="match status" value="1"/>
</dbReference>
<gene>
    <name evidence="16" type="ORF">NUH88_05165</name>
</gene>
<keyword evidence="7 9" id="KW-0472">Membrane</keyword>
<evidence type="ECO:0000259" key="15">
    <source>
        <dbReference type="Pfam" id="PF07715"/>
    </source>
</evidence>
<dbReference type="Gene3D" id="2.40.170.20">
    <property type="entry name" value="TonB-dependent receptor, beta-barrel domain"/>
    <property type="match status" value="1"/>
</dbReference>
<evidence type="ECO:0000256" key="13">
    <source>
        <dbReference type="SAM" id="SignalP"/>
    </source>
</evidence>
<organism evidence="16 17">
    <name type="scientific">Nisaea acidiphila</name>
    <dbReference type="NCBI Taxonomy" id="1862145"/>
    <lineage>
        <taxon>Bacteria</taxon>
        <taxon>Pseudomonadati</taxon>
        <taxon>Pseudomonadota</taxon>
        <taxon>Alphaproteobacteria</taxon>
        <taxon>Rhodospirillales</taxon>
        <taxon>Thalassobaculaceae</taxon>
        <taxon>Nisaea</taxon>
    </lineage>
</organism>
<evidence type="ECO:0000256" key="2">
    <source>
        <dbReference type="ARBA" id="ARBA00022448"/>
    </source>
</evidence>
<dbReference type="PROSITE" id="PS52016">
    <property type="entry name" value="TONB_DEPENDENT_REC_3"/>
    <property type="match status" value="1"/>
</dbReference>